<dbReference type="Proteomes" id="UP000638732">
    <property type="component" value="Unassembled WGS sequence"/>
</dbReference>
<dbReference type="EMBL" id="WWEO01000033">
    <property type="protein sequence ID" value="NCD68030.1"/>
    <property type="molecule type" value="Genomic_DNA"/>
</dbReference>
<keyword evidence="1" id="KW-0472">Membrane</keyword>
<sequence length="92" mass="10116">MTAMGTYFIKVFIAISTISLTLMLRIADSKSNNSDSNVIVRLDDLTPILYGIPSERLEKNHGKSQGIFLSVLLDGRYSVISMLSWSSSVLSS</sequence>
<evidence type="ECO:0000256" key="1">
    <source>
        <dbReference type="SAM" id="Phobius"/>
    </source>
</evidence>
<keyword evidence="3" id="KW-1185">Reference proteome</keyword>
<name>A0A965ZC73_9SPHI</name>
<protein>
    <submittedName>
        <fullName evidence="2">Uncharacterized protein</fullName>
    </submittedName>
</protein>
<organism evidence="2 3">
    <name type="scientific">Mucilaginibacter agri</name>
    <dbReference type="NCBI Taxonomy" id="2695265"/>
    <lineage>
        <taxon>Bacteria</taxon>
        <taxon>Pseudomonadati</taxon>
        <taxon>Bacteroidota</taxon>
        <taxon>Sphingobacteriia</taxon>
        <taxon>Sphingobacteriales</taxon>
        <taxon>Sphingobacteriaceae</taxon>
        <taxon>Mucilaginibacter</taxon>
    </lineage>
</organism>
<proteinExistence type="predicted"/>
<dbReference type="RefSeq" id="WP_166584053.1">
    <property type="nucleotide sequence ID" value="NZ_WWEO01000033.1"/>
</dbReference>
<comment type="caution">
    <text evidence="2">The sequence shown here is derived from an EMBL/GenBank/DDBJ whole genome shotgun (WGS) entry which is preliminary data.</text>
</comment>
<gene>
    <name evidence="2" type="ORF">GSY63_01525</name>
</gene>
<reference evidence="2" key="2">
    <citation type="submission" date="2020-10" db="EMBL/GenBank/DDBJ databases">
        <title>Mucilaginibacter sp. nov., isolated from soil.</title>
        <authorList>
            <person name="Jeon C.O."/>
        </authorList>
    </citation>
    <scope>NUCLEOTIDE SEQUENCE</scope>
    <source>
        <strain evidence="2">R11</strain>
    </source>
</reference>
<keyword evidence="1" id="KW-1133">Transmembrane helix</keyword>
<evidence type="ECO:0000313" key="3">
    <source>
        <dbReference type="Proteomes" id="UP000638732"/>
    </source>
</evidence>
<feature type="transmembrane region" description="Helical" evidence="1">
    <location>
        <begin position="6"/>
        <end position="24"/>
    </location>
</feature>
<keyword evidence="1" id="KW-0812">Transmembrane</keyword>
<dbReference type="AlphaFoldDB" id="A0A965ZC73"/>
<reference evidence="2" key="1">
    <citation type="submission" date="2020-01" db="EMBL/GenBank/DDBJ databases">
        <authorList>
            <person name="Seo Y.L."/>
        </authorList>
    </citation>
    <scope>NUCLEOTIDE SEQUENCE</scope>
    <source>
        <strain evidence="2">R11</strain>
    </source>
</reference>
<evidence type="ECO:0000313" key="2">
    <source>
        <dbReference type="EMBL" id="NCD68030.1"/>
    </source>
</evidence>
<accession>A0A965ZC73</accession>